<dbReference type="EMBL" id="HACG01014563">
    <property type="protein sequence ID" value="CEK61428.1"/>
    <property type="molecule type" value="Transcribed_RNA"/>
</dbReference>
<protein>
    <submittedName>
        <fullName evidence="3">Uncharacterized protein</fullName>
    </submittedName>
</protein>
<organism evidence="3">
    <name type="scientific">Arion vulgaris</name>
    <dbReference type="NCBI Taxonomy" id="1028688"/>
    <lineage>
        <taxon>Eukaryota</taxon>
        <taxon>Metazoa</taxon>
        <taxon>Spiralia</taxon>
        <taxon>Lophotrochozoa</taxon>
        <taxon>Mollusca</taxon>
        <taxon>Gastropoda</taxon>
        <taxon>Heterobranchia</taxon>
        <taxon>Euthyneura</taxon>
        <taxon>Panpulmonata</taxon>
        <taxon>Eupulmonata</taxon>
        <taxon>Stylommatophora</taxon>
        <taxon>Helicina</taxon>
        <taxon>Arionoidea</taxon>
        <taxon>Arionidae</taxon>
        <taxon>Arion</taxon>
    </lineage>
</organism>
<keyword evidence="2" id="KW-0812">Transmembrane</keyword>
<keyword evidence="2" id="KW-0472">Membrane</keyword>
<feature type="transmembrane region" description="Helical" evidence="2">
    <location>
        <begin position="13"/>
        <end position="35"/>
    </location>
</feature>
<feature type="region of interest" description="Disordered" evidence="1">
    <location>
        <begin position="41"/>
        <end position="65"/>
    </location>
</feature>
<proteinExistence type="predicted"/>
<evidence type="ECO:0000256" key="2">
    <source>
        <dbReference type="SAM" id="Phobius"/>
    </source>
</evidence>
<gene>
    <name evidence="3" type="primary">ORF42222</name>
</gene>
<feature type="non-terminal residue" evidence="3">
    <location>
        <position position="1"/>
    </location>
</feature>
<keyword evidence="2" id="KW-1133">Transmembrane helix</keyword>
<evidence type="ECO:0000256" key="1">
    <source>
        <dbReference type="SAM" id="MobiDB-lite"/>
    </source>
</evidence>
<sequence>AITPQGSFEEWRVVWITLATVNLTSGMIFIVFGNASQQSWAVSQKKPPSNNADTEESSGEQTQPTVSEFFKSRSAEETNLHETHILLTQ</sequence>
<accession>A0A0B6YYZ8</accession>
<evidence type="ECO:0000313" key="3">
    <source>
        <dbReference type="EMBL" id="CEK61428.1"/>
    </source>
</evidence>
<feature type="compositionally biased region" description="Polar residues" evidence="1">
    <location>
        <begin position="41"/>
        <end position="52"/>
    </location>
</feature>
<dbReference type="AlphaFoldDB" id="A0A0B6YYZ8"/>
<name>A0A0B6YYZ8_9EUPU</name>
<reference evidence="3" key="1">
    <citation type="submission" date="2014-12" db="EMBL/GenBank/DDBJ databases">
        <title>Insight into the proteome of Arion vulgaris.</title>
        <authorList>
            <person name="Aradska J."/>
            <person name="Bulat T."/>
            <person name="Smidak R."/>
            <person name="Sarate P."/>
            <person name="Gangsoo J."/>
            <person name="Sialana F."/>
            <person name="Bilban M."/>
            <person name="Lubec G."/>
        </authorList>
    </citation>
    <scope>NUCLEOTIDE SEQUENCE</scope>
    <source>
        <tissue evidence="3">Skin</tissue>
    </source>
</reference>